<evidence type="ECO:0000313" key="1">
    <source>
        <dbReference type="EMBL" id="CUV19841.1"/>
    </source>
</evidence>
<dbReference type="EMBL" id="LN899820">
    <property type="protein sequence ID" value="CUV56113.1"/>
    <property type="molecule type" value="Genomic_DNA"/>
</dbReference>
<protein>
    <submittedName>
        <fullName evidence="2">Uncharacterized protein</fullName>
    </submittedName>
</protein>
<evidence type="ECO:0000313" key="2">
    <source>
        <dbReference type="EMBL" id="CUV45144.1"/>
    </source>
</evidence>
<name>A0A0S4WEJ1_RALSL</name>
<dbReference type="AlphaFoldDB" id="A0A0S4WEJ1"/>
<sequence length="80" mass="8589">MQCIAQWILFSLIADIKNASCLTSATPVTRDLAHNAGTIVITRCVSGSVACRSNMHSSPRPTATALYPAAKFVASLMIWH</sequence>
<evidence type="ECO:0000313" key="3">
    <source>
        <dbReference type="EMBL" id="CUV56113.1"/>
    </source>
</evidence>
<dbReference type="EMBL" id="LN899827">
    <property type="protein sequence ID" value="CUV45144.1"/>
    <property type="molecule type" value="Genomic_DNA"/>
</dbReference>
<gene>
    <name evidence="1" type="ORF">PSS4_v1_1200025</name>
    <name evidence="3" type="ORF">RUN215_v1_670013</name>
    <name evidence="2" type="ORF">TO10_v1_250056</name>
</gene>
<dbReference type="EMBL" id="LN899821">
    <property type="protein sequence ID" value="CUV19841.1"/>
    <property type="molecule type" value="Genomic_DNA"/>
</dbReference>
<accession>A0A0S4WEJ1</accession>
<reference evidence="2" key="1">
    <citation type="submission" date="2015-10" db="EMBL/GenBank/DDBJ databases">
        <authorList>
            <person name="Gilbert D.G."/>
        </authorList>
    </citation>
    <scope>NUCLEOTIDE SEQUENCE</scope>
    <source>
        <strain evidence="2">Phyl III-seqv23</strain>
    </source>
</reference>
<proteinExistence type="predicted"/>
<organism evidence="2">
    <name type="scientific">Ralstonia solanacearum</name>
    <name type="common">Pseudomonas solanacearum</name>
    <dbReference type="NCBI Taxonomy" id="305"/>
    <lineage>
        <taxon>Bacteria</taxon>
        <taxon>Pseudomonadati</taxon>
        <taxon>Pseudomonadota</taxon>
        <taxon>Betaproteobacteria</taxon>
        <taxon>Burkholderiales</taxon>
        <taxon>Burkholderiaceae</taxon>
        <taxon>Ralstonia</taxon>
        <taxon>Ralstonia solanacearum species complex</taxon>
    </lineage>
</organism>